<evidence type="ECO:0000256" key="2">
    <source>
        <dbReference type="ARBA" id="ARBA00022723"/>
    </source>
</evidence>
<keyword evidence="9" id="KW-1185">Reference proteome</keyword>
<evidence type="ECO:0000313" key="8">
    <source>
        <dbReference type="EMBL" id="MFC4202767.1"/>
    </source>
</evidence>
<proteinExistence type="predicted"/>
<dbReference type="InterPro" id="IPR050845">
    <property type="entry name" value="Cu-binding_ET"/>
</dbReference>
<sequence>MQKTLSIRTLAALSLLLLAGAAQAAGGAAHEAGPAAKPGMHEHAHESGAGRPGDPARADRTIDIAMRDSMRFVPSSLSVRPGETVRLHVVNEGKLRHELVLGSMHELQEHAAMMRSMPGMKHEEPNALSLAPGKQGDLVWQFGKAGTVDFACLEPGHMEAGMKGAISVR</sequence>
<evidence type="ECO:0000313" key="9">
    <source>
        <dbReference type="Proteomes" id="UP001595848"/>
    </source>
</evidence>
<dbReference type="RefSeq" id="WP_217966249.1">
    <property type="nucleotide sequence ID" value="NZ_JAHTBN010000011.1"/>
</dbReference>
<keyword evidence="4" id="KW-0186">Copper</keyword>
<dbReference type="CDD" id="cd04211">
    <property type="entry name" value="Cupredoxin_like_2"/>
    <property type="match status" value="1"/>
</dbReference>
<name>A0ABV8P552_9BURK</name>
<evidence type="ECO:0000256" key="5">
    <source>
        <dbReference type="SAM" id="MobiDB-lite"/>
    </source>
</evidence>
<keyword evidence="3" id="KW-0574">Periplasm</keyword>
<keyword evidence="2" id="KW-0479">Metal-binding</keyword>
<accession>A0ABV8P552</accession>
<evidence type="ECO:0000256" key="4">
    <source>
        <dbReference type="ARBA" id="ARBA00023008"/>
    </source>
</evidence>
<organism evidence="8 9">
    <name type="scientific">Candidimonas humi</name>
    <dbReference type="NCBI Taxonomy" id="683355"/>
    <lineage>
        <taxon>Bacteria</taxon>
        <taxon>Pseudomonadati</taxon>
        <taxon>Pseudomonadota</taxon>
        <taxon>Betaproteobacteria</taxon>
        <taxon>Burkholderiales</taxon>
        <taxon>Alcaligenaceae</taxon>
        <taxon>Candidimonas</taxon>
    </lineage>
</organism>
<dbReference type="PANTHER" id="PTHR38439:SF3">
    <property type="entry name" value="COPPER-RESISTANT CUPROPROTEIN COPI"/>
    <property type="match status" value="1"/>
</dbReference>
<feature type="chain" id="PRO_5046673850" evidence="6">
    <location>
        <begin position="25"/>
        <end position="169"/>
    </location>
</feature>
<evidence type="ECO:0000259" key="7">
    <source>
        <dbReference type="Pfam" id="PF00127"/>
    </source>
</evidence>
<reference evidence="9" key="1">
    <citation type="journal article" date="2019" name="Int. J. Syst. Evol. Microbiol.">
        <title>The Global Catalogue of Microorganisms (GCM) 10K type strain sequencing project: providing services to taxonomists for standard genome sequencing and annotation.</title>
        <authorList>
            <consortium name="The Broad Institute Genomics Platform"/>
            <consortium name="The Broad Institute Genome Sequencing Center for Infectious Disease"/>
            <person name="Wu L."/>
            <person name="Ma J."/>
        </authorList>
    </citation>
    <scope>NUCLEOTIDE SEQUENCE [LARGE SCALE GENOMIC DNA]</scope>
    <source>
        <strain evidence="9">LMG 24813</strain>
    </source>
</reference>
<evidence type="ECO:0000256" key="1">
    <source>
        <dbReference type="ARBA" id="ARBA00004196"/>
    </source>
</evidence>
<comment type="subcellular location">
    <subcellularLocation>
        <location evidence="1">Cell envelope</location>
    </subcellularLocation>
</comment>
<evidence type="ECO:0000256" key="6">
    <source>
        <dbReference type="SAM" id="SignalP"/>
    </source>
</evidence>
<dbReference type="PANTHER" id="PTHR38439">
    <property type="entry name" value="AURACYANIN-B"/>
    <property type="match status" value="1"/>
</dbReference>
<protein>
    <submittedName>
        <fullName evidence="8">Plastocyanin/azurin family copper-binding protein</fullName>
    </submittedName>
</protein>
<gene>
    <name evidence="8" type="ORF">ACFOY1_17580</name>
</gene>
<comment type="caution">
    <text evidence="8">The sequence shown here is derived from an EMBL/GenBank/DDBJ whole genome shotgun (WGS) entry which is preliminary data.</text>
</comment>
<dbReference type="EMBL" id="JBHSBV010000006">
    <property type="protein sequence ID" value="MFC4202767.1"/>
    <property type="molecule type" value="Genomic_DNA"/>
</dbReference>
<evidence type="ECO:0000256" key="3">
    <source>
        <dbReference type="ARBA" id="ARBA00022764"/>
    </source>
</evidence>
<dbReference type="Pfam" id="PF00127">
    <property type="entry name" value="Copper-bind"/>
    <property type="match status" value="1"/>
</dbReference>
<keyword evidence="6" id="KW-0732">Signal</keyword>
<dbReference type="Proteomes" id="UP001595848">
    <property type="component" value="Unassembled WGS sequence"/>
</dbReference>
<feature type="region of interest" description="Disordered" evidence="5">
    <location>
        <begin position="29"/>
        <end position="57"/>
    </location>
</feature>
<feature type="domain" description="Blue (type 1) copper" evidence="7">
    <location>
        <begin position="67"/>
        <end position="168"/>
    </location>
</feature>
<dbReference type="InterPro" id="IPR000923">
    <property type="entry name" value="BlueCu_1"/>
</dbReference>
<feature type="signal peptide" evidence="6">
    <location>
        <begin position="1"/>
        <end position="24"/>
    </location>
</feature>
<feature type="compositionally biased region" description="Basic and acidic residues" evidence="5">
    <location>
        <begin position="39"/>
        <end position="57"/>
    </location>
</feature>